<keyword evidence="2" id="KW-0805">Transcription regulation</keyword>
<gene>
    <name evidence="6" type="ORF">DN069_19105</name>
</gene>
<keyword evidence="4" id="KW-0804">Transcription</keyword>
<dbReference type="InterPro" id="IPR036390">
    <property type="entry name" value="WH_DNA-bd_sf"/>
</dbReference>
<evidence type="ECO:0000313" key="7">
    <source>
        <dbReference type="Proteomes" id="UP000248889"/>
    </source>
</evidence>
<dbReference type="AlphaFoldDB" id="A0A2X0J1C4"/>
<feature type="domain" description="HTH lysR-type" evidence="5">
    <location>
        <begin position="10"/>
        <end position="67"/>
    </location>
</feature>
<dbReference type="Proteomes" id="UP000248889">
    <property type="component" value="Unassembled WGS sequence"/>
</dbReference>
<evidence type="ECO:0000256" key="2">
    <source>
        <dbReference type="ARBA" id="ARBA00023015"/>
    </source>
</evidence>
<accession>A0A2X0J1C4</accession>
<comment type="caution">
    <text evidence="6">The sequence shown here is derived from an EMBL/GenBank/DDBJ whole genome shotgun (WGS) entry which is preliminary data.</text>
</comment>
<dbReference type="InterPro" id="IPR005119">
    <property type="entry name" value="LysR_subst-bd"/>
</dbReference>
<proteinExistence type="inferred from homology"/>
<dbReference type="Pfam" id="PF03466">
    <property type="entry name" value="LysR_substrate"/>
    <property type="match status" value="1"/>
</dbReference>
<keyword evidence="7" id="KW-1185">Reference proteome</keyword>
<reference evidence="6 7" key="1">
    <citation type="submission" date="2018-06" db="EMBL/GenBank/DDBJ databases">
        <title>Streptacidiphilus pinicola sp. nov., isolated from pine grove soil.</title>
        <authorList>
            <person name="Roh S.G."/>
            <person name="Park S."/>
            <person name="Kim M.-K."/>
            <person name="Yun B.-R."/>
            <person name="Park J."/>
            <person name="Kim M.J."/>
            <person name="Kim Y.S."/>
            <person name="Kim S.B."/>
        </authorList>
    </citation>
    <scope>NUCLEOTIDE SEQUENCE [LARGE SCALE GENOMIC DNA]</scope>
    <source>
        <strain evidence="6 7">MMS16-CNU450</strain>
    </source>
</reference>
<evidence type="ECO:0000256" key="4">
    <source>
        <dbReference type="ARBA" id="ARBA00023163"/>
    </source>
</evidence>
<dbReference type="InterPro" id="IPR036388">
    <property type="entry name" value="WH-like_DNA-bd_sf"/>
</dbReference>
<evidence type="ECO:0000259" key="5">
    <source>
        <dbReference type="PROSITE" id="PS50931"/>
    </source>
</evidence>
<evidence type="ECO:0000313" key="6">
    <source>
        <dbReference type="EMBL" id="RAG84016.1"/>
    </source>
</evidence>
<dbReference type="Gene3D" id="1.10.10.10">
    <property type="entry name" value="Winged helix-like DNA-binding domain superfamily/Winged helix DNA-binding domain"/>
    <property type="match status" value="1"/>
</dbReference>
<dbReference type="PRINTS" id="PR00039">
    <property type="entry name" value="HTHLYSR"/>
</dbReference>
<evidence type="ECO:0000256" key="3">
    <source>
        <dbReference type="ARBA" id="ARBA00023125"/>
    </source>
</evidence>
<dbReference type="InterPro" id="IPR000847">
    <property type="entry name" value="LysR_HTH_N"/>
</dbReference>
<sequence>MSDRKSNGSLDLAQLRTFLAVYRAGSLTAAARLVGLTQPTVTTQLRALEDHMGRQLFERLPRGVTPTPAADDLAARLAAPMDALEAIATTSGTLGETVPEPPVLLAGPAEFLAVVVPSLGPLLKQGVRLRITTGLSEDLLAGLRAGSYDLVVSTIRPRGRTLTAEPLADEDFVLVAAPDWSDKIDHDLLIRDGPGALADLPLISYADDLPILRRYWRHVFNTRLVAEPALVIPDLRAVKAAVLAGFGVTVLPRYLCTAEIADGSLRLLLDPEDAPINTGFLAQRAGAHPLPHVALVRDHLVQVARSS</sequence>
<dbReference type="SUPFAM" id="SSF53850">
    <property type="entry name" value="Periplasmic binding protein-like II"/>
    <property type="match status" value="1"/>
</dbReference>
<organism evidence="6 7">
    <name type="scientific">Streptacidiphilus pinicola</name>
    <dbReference type="NCBI Taxonomy" id="2219663"/>
    <lineage>
        <taxon>Bacteria</taxon>
        <taxon>Bacillati</taxon>
        <taxon>Actinomycetota</taxon>
        <taxon>Actinomycetes</taxon>
        <taxon>Kitasatosporales</taxon>
        <taxon>Streptomycetaceae</taxon>
        <taxon>Streptacidiphilus</taxon>
    </lineage>
</organism>
<dbReference type="EMBL" id="QKYN01000073">
    <property type="protein sequence ID" value="RAG84016.1"/>
    <property type="molecule type" value="Genomic_DNA"/>
</dbReference>
<protein>
    <submittedName>
        <fullName evidence="6">LysR family transcriptional regulator</fullName>
    </submittedName>
</protein>
<dbReference type="GO" id="GO:0003700">
    <property type="term" value="F:DNA-binding transcription factor activity"/>
    <property type="evidence" value="ECO:0007669"/>
    <property type="project" value="InterPro"/>
</dbReference>
<dbReference type="OrthoDB" id="8417889at2"/>
<evidence type="ECO:0000256" key="1">
    <source>
        <dbReference type="ARBA" id="ARBA00009437"/>
    </source>
</evidence>
<dbReference type="GO" id="GO:0000976">
    <property type="term" value="F:transcription cis-regulatory region binding"/>
    <property type="evidence" value="ECO:0007669"/>
    <property type="project" value="TreeGrafter"/>
</dbReference>
<dbReference type="Gene3D" id="3.40.190.10">
    <property type="entry name" value="Periplasmic binding protein-like II"/>
    <property type="match status" value="2"/>
</dbReference>
<dbReference type="PROSITE" id="PS50931">
    <property type="entry name" value="HTH_LYSR"/>
    <property type="match status" value="1"/>
</dbReference>
<dbReference type="SUPFAM" id="SSF46785">
    <property type="entry name" value="Winged helix' DNA-binding domain"/>
    <property type="match status" value="1"/>
</dbReference>
<dbReference type="PANTHER" id="PTHR30126:SF39">
    <property type="entry name" value="HTH-TYPE TRANSCRIPTIONAL REGULATOR CYSL"/>
    <property type="match status" value="1"/>
</dbReference>
<keyword evidence="3" id="KW-0238">DNA-binding</keyword>
<name>A0A2X0J1C4_9ACTN</name>
<dbReference type="CDD" id="cd05466">
    <property type="entry name" value="PBP2_LTTR_substrate"/>
    <property type="match status" value="1"/>
</dbReference>
<dbReference type="Pfam" id="PF00126">
    <property type="entry name" value="HTH_1"/>
    <property type="match status" value="1"/>
</dbReference>
<comment type="similarity">
    <text evidence="1">Belongs to the LysR transcriptional regulatory family.</text>
</comment>
<dbReference type="PANTHER" id="PTHR30126">
    <property type="entry name" value="HTH-TYPE TRANSCRIPTIONAL REGULATOR"/>
    <property type="match status" value="1"/>
</dbReference>